<evidence type="ECO:0000256" key="1">
    <source>
        <dbReference type="ARBA" id="ARBA00008950"/>
    </source>
</evidence>
<gene>
    <name evidence="4" type="ORF">ACFSR0_04220</name>
</gene>
<evidence type="ECO:0000256" key="2">
    <source>
        <dbReference type="RuleBase" id="RU362039"/>
    </source>
</evidence>
<protein>
    <recommendedName>
        <fullName evidence="2">Phosphoesterase</fullName>
        <ecNumber evidence="2">3.1.4.-</ecNumber>
    </recommendedName>
</protein>
<dbReference type="SUPFAM" id="SSF56300">
    <property type="entry name" value="Metallo-dependent phosphatases"/>
    <property type="match status" value="1"/>
</dbReference>
<reference evidence="5" key="1">
    <citation type="journal article" date="2019" name="Int. J. Syst. Evol. Microbiol.">
        <title>The Global Catalogue of Microorganisms (GCM) 10K type strain sequencing project: providing services to taxonomists for standard genome sequencing and annotation.</title>
        <authorList>
            <consortium name="The Broad Institute Genomics Platform"/>
            <consortium name="The Broad Institute Genome Sequencing Center for Infectious Disease"/>
            <person name="Wu L."/>
            <person name="Ma J."/>
        </authorList>
    </citation>
    <scope>NUCLEOTIDE SEQUENCE [LARGE SCALE GENOMIC DNA]</scope>
    <source>
        <strain evidence="5">TISTR 932</strain>
    </source>
</reference>
<sequence length="170" mass="19750">MNYLVLSDSHGDREIIQNVYNQFKEKVDLFIHCGDSELPASDPLWKDIFVVQGNCDYDEKYKKEQLIETSEDRILVVHGHLYQVNFTMTPLELRAKELQASIVLFGHTHKLGCEYIDSTLYLNPGSISQPRGLPYKSFAIIESTEAFFRVDYYDRTGKKLPELTFSFKKK</sequence>
<proteinExistence type="inferred from homology"/>
<name>A0ABW5TI86_9ENTE</name>
<evidence type="ECO:0000259" key="3">
    <source>
        <dbReference type="Pfam" id="PF12850"/>
    </source>
</evidence>
<feature type="domain" description="Calcineurin-like phosphoesterase" evidence="3">
    <location>
        <begin position="1"/>
        <end position="143"/>
    </location>
</feature>
<comment type="caution">
    <text evidence="4">The sequence shown here is derived from an EMBL/GenBank/DDBJ whole genome shotgun (WGS) entry which is preliminary data.</text>
</comment>
<dbReference type="Proteomes" id="UP001597427">
    <property type="component" value="Unassembled WGS sequence"/>
</dbReference>
<dbReference type="NCBIfam" id="TIGR00040">
    <property type="entry name" value="yfcE"/>
    <property type="match status" value="1"/>
</dbReference>
<dbReference type="CDD" id="cd00841">
    <property type="entry name" value="MPP_YfcE"/>
    <property type="match status" value="1"/>
</dbReference>
<dbReference type="PANTHER" id="PTHR11124">
    <property type="entry name" value="VACUOLAR SORTING PROTEIN VPS29"/>
    <property type="match status" value="1"/>
</dbReference>
<comment type="cofactor">
    <cofactor evidence="2">
        <name>a divalent metal cation</name>
        <dbReference type="ChEBI" id="CHEBI:60240"/>
    </cofactor>
</comment>
<dbReference type="RefSeq" id="WP_379980223.1">
    <property type="nucleotide sequence ID" value="NZ_JBHUMO010000027.1"/>
</dbReference>
<dbReference type="InterPro" id="IPR000979">
    <property type="entry name" value="Phosphodiesterase_MJ0936/Vps29"/>
</dbReference>
<dbReference type="InterPro" id="IPR029052">
    <property type="entry name" value="Metallo-depent_PP-like"/>
</dbReference>
<dbReference type="EC" id="3.1.4.-" evidence="2"/>
<keyword evidence="2" id="KW-0479">Metal-binding</keyword>
<dbReference type="EMBL" id="JBHUMO010000027">
    <property type="protein sequence ID" value="MFD2728634.1"/>
    <property type="molecule type" value="Genomic_DNA"/>
</dbReference>
<dbReference type="InterPro" id="IPR041802">
    <property type="entry name" value="MPP_YfcE"/>
</dbReference>
<dbReference type="InterPro" id="IPR024654">
    <property type="entry name" value="Calcineurin-like_PHP_lpxH"/>
</dbReference>
<evidence type="ECO:0000313" key="4">
    <source>
        <dbReference type="EMBL" id="MFD2728634.1"/>
    </source>
</evidence>
<accession>A0ABW5TI86</accession>
<organism evidence="4 5">
    <name type="scientific">Enterococcus camelliae</name>
    <dbReference type="NCBI Taxonomy" id="453959"/>
    <lineage>
        <taxon>Bacteria</taxon>
        <taxon>Bacillati</taxon>
        <taxon>Bacillota</taxon>
        <taxon>Bacilli</taxon>
        <taxon>Lactobacillales</taxon>
        <taxon>Enterococcaceae</taxon>
        <taxon>Enterococcus</taxon>
    </lineage>
</organism>
<dbReference type="Pfam" id="PF12850">
    <property type="entry name" value="Metallophos_2"/>
    <property type="match status" value="1"/>
</dbReference>
<keyword evidence="5" id="KW-1185">Reference proteome</keyword>
<evidence type="ECO:0000313" key="5">
    <source>
        <dbReference type="Proteomes" id="UP001597427"/>
    </source>
</evidence>
<comment type="similarity">
    <text evidence="1 2">Belongs to the metallophosphoesterase superfamily. YfcE family.</text>
</comment>
<dbReference type="Gene3D" id="3.60.21.10">
    <property type="match status" value="1"/>
</dbReference>